<dbReference type="GO" id="GO:0000287">
    <property type="term" value="F:magnesium ion binding"/>
    <property type="evidence" value="ECO:0007669"/>
    <property type="project" value="InterPro"/>
</dbReference>
<dbReference type="InterPro" id="IPR012001">
    <property type="entry name" value="Thiamin_PyroP_enz_TPP-bd_dom"/>
</dbReference>
<evidence type="ECO:0000259" key="7">
    <source>
        <dbReference type="Pfam" id="PF02776"/>
    </source>
</evidence>
<reference evidence="8" key="1">
    <citation type="submission" date="2022-06" db="EMBL/GenBank/DDBJ databases">
        <title>A novel DMS-producing enzyme.</title>
        <authorList>
            <person name="Zhang Y."/>
        </authorList>
    </citation>
    <scope>NUCLEOTIDE SEQUENCE</scope>
    <source>
        <strain evidence="8">RT37</strain>
    </source>
</reference>
<dbReference type="PROSITE" id="PS00187">
    <property type="entry name" value="TPP_ENZYMES"/>
    <property type="match status" value="1"/>
</dbReference>
<dbReference type="Pfam" id="PF00205">
    <property type="entry name" value="TPP_enzyme_M"/>
    <property type="match status" value="1"/>
</dbReference>
<evidence type="ECO:0000256" key="1">
    <source>
        <dbReference type="ARBA" id="ARBA00001964"/>
    </source>
</evidence>
<dbReference type="FunFam" id="3.40.50.970:FF:000007">
    <property type="entry name" value="Acetolactate synthase"/>
    <property type="match status" value="1"/>
</dbReference>
<evidence type="ECO:0000256" key="3">
    <source>
        <dbReference type="ARBA" id="ARBA00023052"/>
    </source>
</evidence>
<name>A0AAU7KCH6_9GAMM</name>
<dbReference type="PANTHER" id="PTHR18968">
    <property type="entry name" value="THIAMINE PYROPHOSPHATE ENZYMES"/>
    <property type="match status" value="1"/>
</dbReference>
<evidence type="ECO:0000259" key="5">
    <source>
        <dbReference type="Pfam" id="PF00205"/>
    </source>
</evidence>
<dbReference type="GO" id="GO:0030976">
    <property type="term" value="F:thiamine pyrophosphate binding"/>
    <property type="evidence" value="ECO:0007669"/>
    <property type="project" value="InterPro"/>
</dbReference>
<dbReference type="SUPFAM" id="SSF52518">
    <property type="entry name" value="Thiamin diphosphate-binding fold (THDP-binding)"/>
    <property type="match status" value="3"/>
</dbReference>
<dbReference type="RefSeq" id="WP_348826456.1">
    <property type="nucleotide sequence ID" value="NZ_CP098827.1"/>
</dbReference>
<dbReference type="GO" id="GO:0009099">
    <property type="term" value="P:L-valine biosynthetic process"/>
    <property type="evidence" value="ECO:0007669"/>
    <property type="project" value="TreeGrafter"/>
</dbReference>
<evidence type="ECO:0000256" key="2">
    <source>
        <dbReference type="ARBA" id="ARBA00007812"/>
    </source>
</evidence>
<evidence type="ECO:0000256" key="4">
    <source>
        <dbReference type="RuleBase" id="RU362132"/>
    </source>
</evidence>
<organism evidence="8">
    <name type="scientific">Halomonas sp. RT37</name>
    <dbReference type="NCBI Taxonomy" id="2950872"/>
    <lineage>
        <taxon>Bacteria</taxon>
        <taxon>Pseudomonadati</taxon>
        <taxon>Pseudomonadota</taxon>
        <taxon>Gammaproteobacteria</taxon>
        <taxon>Oceanospirillales</taxon>
        <taxon>Halomonadaceae</taxon>
        <taxon>Halomonas</taxon>
    </lineage>
</organism>
<dbReference type="GO" id="GO:0005948">
    <property type="term" value="C:acetolactate synthase complex"/>
    <property type="evidence" value="ECO:0007669"/>
    <property type="project" value="TreeGrafter"/>
</dbReference>
<dbReference type="InterPro" id="IPR000399">
    <property type="entry name" value="TPP-bd_CS"/>
</dbReference>
<dbReference type="InterPro" id="IPR029061">
    <property type="entry name" value="THDP-binding"/>
</dbReference>
<dbReference type="Gene3D" id="3.40.50.970">
    <property type="match status" value="2"/>
</dbReference>
<dbReference type="EMBL" id="CP098827">
    <property type="protein sequence ID" value="XBO69119.1"/>
    <property type="molecule type" value="Genomic_DNA"/>
</dbReference>
<comment type="cofactor">
    <cofactor evidence="1">
        <name>thiamine diphosphate</name>
        <dbReference type="ChEBI" id="CHEBI:58937"/>
    </cofactor>
</comment>
<dbReference type="InterPro" id="IPR045229">
    <property type="entry name" value="TPP_enz"/>
</dbReference>
<evidence type="ECO:0000313" key="8">
    <source>
        <dbReference type="EMBL" id="XBO69119.1"/>
    </source>
</evidence>
<dbReference type="GO" id="GO:0009097">
    <property type="term" value="P:isoleucine biosynthetic process"/>
    <property type="evidence" value="ECO:0007669"/>
    <property type="project" value="TreeGrafter"/>
</dbReference>
<proteinExistence type="inferred from homology"/>
<dbReference type="InterPro" id="IPR012000">
    <property type="entry name" value="Thiamin_PyroP_enz_cen_dom"/>
</dbReference>
<dbReference type="AlphaFoldDB" id="A0AAU7KCH6"/>
<dbReference type="Pfam" id="PF02776">
    <property type="entry name" value="TPP_enzyme_N"/>
    <property type="match status" value="1"/>
</dbReference>
<dbReference type="Pfam" id="PF02775">
    <property type="entry name" value="TPP_enzyme_C"/>
    <property type="match status" value="2"/>
</dbReference>
<dbReference type="GO" id="GO:0047435">
    <property type="term" value="F:5-guanidino-2-oxopentanoate decarboxylase activity"/>
    <property type="evidence" value="ECO:0007669"/>
    <property type="project" value="UniProtKB-EC"/>
</dbReference>
<dbReference type="NCBIfam" id="NF005712">
    <property type="entry name" value="PRK07524.1"/>
    <property type="match status" value="1"/>
</dbReference>
<comment type="similarity">
    <text evidence="2 4">Belongs to the TPP enzyme family.</text>
</comment>
<sequence length="568" mass="59841">MTTCAQRLIELLEAQGIDTVFGIPGVHTVELYRGLEHSRLRHVTPRHEQGAGFMADGYARASGRPAACFIITGPGMTNIATAMGQALADSVPMLVISSVNTVSTLGRGQGRLHEMPHQGQTLAGVARFSHTLLDPEALPEVLARAFAVFQGARPGPVHIEIPIDLFAAPVKAPMPAAMRVFPPAPAPQAVAAASRLLGEAQRPLVLVGGGACAAATSVTALVEHLDAPTLTTINARGLLGADHPLDLGATASLPATRRLARQADVILALGTELGETDYDLVFDDSFKLEGSLIRVDLDAEQLARSHIADLALVADIGLTAEALLVALERGEDEGRPQREGGRERCERVRHELALADDPELARYRPLFATLDEVLPEAIIVGDSTGPVYAGNVVARRPAPRRWFNAATGFGTLGYGLPAALGAGLARPDLPVVALVGDGGLQFVLGELATARDIALEADRARAEQGAIDRDSSDAACADTALARPLAILIWNNDGYDEIRRYMSADGVAHVGVDLAPPNFAALAQAFDCRYRQAASADDLASALSSLNDAGSPLIVEIDALAWCRQLEH</sequence>
<dbReference type="GO" id="GO:0003984">
    <property type="term" value="F:acetolactate synthase activity"/>
    <property type="evidence" value="ECO:0007669"/>
    <property type="project" value="TreeGrafter"/>
</dbReference>
<dbReference type="InterPro" id="IPR029035">
    <property type="entry name" value="DHS-like_NAD/FAD-binding_dom"/>
</dbReference>
<dbReference type="SUPFAM" id="SSF52467">
    <property type="entry name" value="DHS-like NAD/FAD-binding domain"/>
    <property type="match status" value="1"/>
</dbReference>
<dbReference type="EC" id="4.1.1.75" evidence="8"/>
<accession>A0AAU7KCH6</accession>
<feature type="domain" description="Thiamine pyrophosphate enzyme central" evidence="5">
    <location>
        <begin position="191"/>
        <end position="323"/>
    </location>
</feature>
<dbReference type="CDD" id="cd07035">
    <property type="entry name" value="TPP_PYR_POX_like"/>
    <property type="match status" value="1"/>
</dbReference>
<gene>
    <name evidence="8" type="ORF">NFG58_10745</name>
</gene>
<feature type="domain" description="Thiamine pyrophosphate enzyme TPP-binding" evidence="6">
    <location>
        <begin position="484"/>
        <end position="557"/>
    </location>
</feature>
<evidence type="ECO:0000259" key="6">
    <source>
        <dbReference type="Pfam" id="PF02775"/>
    </source>
</evidence>
<feature type="domain" description="Thiamine pyrophosphate enzyme N-terminal TPP-binding" evidence="7">
    <location>
        <begin position="3"/>
        <end position="113"/>
    </location>
</feature>
<keyword evidence="8" id="KW-0456">Lyase</keyword>
<dbReference type="CDD" id="cd00568">
    <property type="entry name" value="TPP_enzymes"/>
    <property type="match status" value="1"/>
</dbReference>
<dbReference type="GO" id="GO:0050660">
    <property type="term" value="F:flavin adenine dinucleotide binding"/>
    <property type="evidence" value="ECO:0007669"/>
    <property type="project" value="TreeGrafter"/>
</dbReference>
<feature type="domain" description="Thiamine pyrophosphate enzyme TPP-binding" evidence="6">
    <location>
        <begin position="394"/>
        <end position="451"/>
    </location>
</feature>
<protein>
    <submittedName>
        <fullName evidence="8">5-guanidino-2-oxopentanoate decarboxylase</fullName>
        <ecNumber evidence="8">4.1.1.75</ecNumber>
    </submittedName>
</protein>
<keyword evidence="3 4" id="KW-0786">Thiamine pyrophosphate</keyword>
<dbReference type="InterPro" id="IPR011766">
    <property type="entry name" value="TPP_enzyme_TPP-bd"/>
</dbReference>
<dbReference type="PANTHER" id="PTHR18968:SF13">
    <property type="entry name" value="ACETOLACTATE SYNTHASE CATALYTIC SUBUNIT, MITOCHONDRIAL"/>
    <property type="match status" value="1"/>
</dbReference>
<dbReference type="Gene3D" id="3.40.50.1220">
    <property type="entry name" value="TPP-binding domain"/>
    <property type="match status" value="1"/>
</dbReference>